<dbReference type="OrthoDB" id="7631205at2"/>
<evidence type="ECO:0000313" key="4">
    <source>
        <dbReference type="Proteomes" id="UP000245168"/>
    </source>
</evidence>
<dbReference type="AlphaFoldDB" id="A0A2U2BSD1"/>
<accession>A0A2U2BSD1</accession>
<dbReference type="Proteomes" id="UP000245168">
    <property type="component" value="Unassembled WGS sequence"/>
</dbReference>
<feature type="chain" id="PRO_5015570121" evidence="2">
    <location>
        <begin position="21"/>
        <end position="281"/>
    </location>
</feature>
<feature type="signal peptide" evidence="2">
    <location>
        <begin position="1"/>
        <end position="20"/>
    </location>
</feature>
<keyword evidence="4" id="KW-1185">Reference proteome</keyword>
<feature type="compositionally biased region" description="Basic and acidic residues" evidence="1">
    <location>
        <begin position="246"/>
        <end position="269"/>
    </location>
</feature>
<reference evidence="4" key="1">
    <citation type="submission" date="2018-05" db="EMBL/GenBank/DDBJ databases">
        <authorList>
            <person name="Liu B.-T."/>
        </authorList>
    </citation>
    <scope>NUCLEOTIDE SEQUENCE [LARGE SCALE GENOMIC DNA]</scope>
    <source>
        <strain evidence="4">WD6-1</strain>
    </source>
</reference>
<keyword evidence="2" id="KW-0732">Signal</keyword>
<gene>
    <name evidence="3" type="ORF">DDZ18_09415</name>
</gene>
<comment type="caution">
    <text evidence="3">The sequence shown here is derived from an EMBL/GenBank/DDBJ whole genome shotgun (WGS) entry which is preliminary data.</text>
</comment>
<feature type="compositionally biased region" description="Basic residues" evidence="1">
    <location>
        <begin position="272"/>
        <end position="281"/>
    </location>
</feature>
<protein>
    <submittedName>
        <fullName evidence="3">Uncharacterized protein</fullName>
    </submittedName>
</protein>
<dbReference type="RefSeq" id="WP_109253146.1">
    <property type="nucleotide sequence ID" value="NZ_QEXV01000004.1"/>
</dbReference>
<name>A0A2U2BSD1_9PROT</name>
<sequence length="281" mass="30663">MKRLLFSCAAAAALAPAALAEGTTDLSSRVHDIIVTSPVPQVQVTVRNVAASTDPADRDLRMVSDDPMIAMTGQVWCNSYDYASNWAQRAQLLVGETTVAVSEGGADPFPLGIWDNSEMQYFEGEDALENFDLEFVLDLPHDWDPDQAVTLFFNPVALVENHLETFVENNSGTEADFLREDAVFETTVTLSAAGWCRYDSNSIHGEYAGLRQFDMPIRVFYQGDADIADVPTIVGTPGAVTTPVPDRAREVVSTRGSDAEPPARTDPPARARPVRRATRPD</sequence>
<evidence type="ECO:0000313" key="3">
    <source>
        <dbReference type="EMBL" id="PWE16923.1"/>
    </source>
</evidence>
<evidence type="ECO:0000256" key="2">
    <source>
        <dbReference type="SAM" id="SignalP"/>
    </source>
</evidence>
<dbReference type="EMBL" id="QEXV01000004">
    <property type="protein sequence ID" value="PWE16923.1"/>
    <property type="molecule type" value="Genomic_DNA"/>
</dbReference>
<evidence type="ECO:0000256" key="1">
    <source>
        <dbReference type="SAM" id="MobiDB-lite"/>
    </source>
</evidence>
<proteinExistence type="predicted"/>
<feature type="region of interest" description="Disordered" evidence="1">
    <location>
        <begin position="238"/>
        <end position="281"/>
    </location>
</feature>
<organism evidence="3 4">
    <name type="scientific">Marinicauda salina</name>
    <dbReference type="NCBI Taxonomy" id="2135793"/>
    <lineage>
        <taxon>Bacteria</taxon>
        <taxon>Pseudomonadati</taxon>
        <taxon>Pseudomonadota</taxon>
        <taxon>Alphaproteobacteria</taxon>
        <taxon>Maricaulales</taxon>
        <taxon>Maricaulaceae</taxon>
        <taxon>Marinicauda</taxon>
    </lineage>
</organism>